<dbReference type="Gene3D" id="2.60.40.2240">
    <property type="entry name" value="Acyl-CoA thioester hydrolase/BAAT N-terminal domain"/>
    <property type="match status" value="1"/>
</dbReference>
<dbReference type="GO" id="GO:0047617">
    <property type="term" value="F:fatty acyl-CoA hydrolase activity"/>
    <property type="evidence" value="ECO:0007669"/>
    <property type="project" value="TreeGrafter"/>
</dbReference>
<dbReference type="GO" id="GO:0006631">
    <property type="term" value="P:fatty acid metabolic process"/>
    <property type="evidence" value="ECO:0007669"/>
    <property type="project" value="UniProtKB-KW"/>
</dbReference>
<evidence type="ECO:0000259" key="5">
    <source>
        <dbReference type="Pfam" id="PF04775"/>
    </source>
</evidence>
<dbReference type="Ensembl" id="ENSCMIT00000023987.1">
    <property type="protein sequence ID" value="ENSCMIP00000023586.1"/>
    <property type="gene ID" value="ENSCMIG00000010526.1"/>
</dbReference>
<evidence type="ECO:0000256" key="3">
    <source>
        <dbReference type="PIRSR" id="PIRSR016521-1"/>
    </source>
</evidence>
<dbReference type="Gene3D" id="3.40.50.1820">
    <property type="entry name" value="alpha/beta hydrolase"/>
    <property type="match status" value="1"/>
</dbReference>
<dbReference type="KEGG" id="cmk:103175230"/>
<dbReference type="InterPro" id="IPR016662">
    <property type="entry name" value="Acyl-CoA_thioEstase_long-chain"/>
</dbReference>
<sequence>MLSALLKAGARRPLSLLGGGGGGGCRPHSTAAPGRPCREDSVKLSATPKSGLTDEEIHIEVTGLCPRQPVTLRVLVSNDRGHFFDSCAQYQADSRGVVDLRRAPSLGGDYVGVEPMGLLWSLSPAAMERPYQRLIAKDPATCPMGVEIFVHDGHSGSGVLPGLLLAKDKVERWFAKPGLRKIRLREGRLRGTLFMPPGDGPFPGVIDMFGDVGGLTEFRSCLLASRGFCALALPYFGFEDLPMNMKEFHLEYFESAANYLQKYPKVKGPGIGVLGSSKGGDLALSMATFLPNVAATVCISSCNANTESELHYKDWTKRGLTYDMDKIVLLKTGILNIYESLENPMAEKNKDTIIPIEKAEGQFLFVVGEDDKIWKSSYFAEQAIKRLKEHGKSNYELLSYPGAGHHIEPPCSPYCYARIDRLFGLPIVGGGNAKDHAHAQQDSWQKIQNFFRLHLCGSEVECT</sequence>
<feature type="active site" description="Charge relay system" evidence="3">
    <location>
        <position position="405"/>
    </location>
</feature>
<reference evidence="8" key="3">
    <citation type="journal article" date="2014" name="Nature">
        <title>Elephant shark genome provides unique insights into gnathostome evolution.</title>
        <authorList>
            <consortium name="International Elephant Shark Genome Sequencing Consortium"/>
            <person name="Venkatesh B."/>
            <person name="Lee A.P."/>
            <person name="Ravi V."/>
            <person name="Maurya A.K."/>
            <person name="Lian M.M."/>
            <person name="Swann J.B."/>
            <person name="Ohta Y."/>
            <person name="Flajnik M.F."/>
            <person name="Sutoh Y."/>
            <person name="Kasahara M."/>
            <person name="Hoon S."/>
            <person name="Gangu V."/>
            <person name="Roy S.W."/>
            <person name="Irimia M."/>
            <person name="Korzh V."/>
            <person name="Kondrychyn I."/>
            <person name="Lim Z.W."/>
            <person name="Tay B.H."/>
            <person name="Tohari S."/>
            <person name="Kong K.W."/>
            <person name="Ho S."/>
            <person name="Lorente-Galdos B."/>
            <person name="Quilez J."/>
            <person name="Marques-Bonet T."/>
            <person name="Raney B.J."/>
            <person name="Ingham P.W."/>
            <person name="Tay A."/>
            <person name="Hillier L.W."/>
            <person name="Minx P."/>
            <person name="Boehm T."/>
            <person name="Wilson R.K."/>
            <person name="Brenner S."/>
            <person name="Warren W.C."/>
        </authorList>
    </citation>
    <scope>NUCLEOTIDE SEQUENCE [LARGE SCALE GENOMIC DNA]</scope>
</reference>
<dbReference type="Pfam" id="PF04775">
    <property type="entry name" value="Bile_Hydr_Trans"/>
    <property type="match status" value="1"/>
</dbReference>
<dbReference type="STRING" id="7868.ENSCMIP00000023586"/>
<dbReference type="SUPFAM" id="SSF53474">
    <property type="entry name" value="alpha/beta-Hydrolases"/>
    <property type="match status" value="1"/>
</dbReference>
<dbReference type="OrthoDB" id="6347013at2759"/>
<keyword evidence="8" id="KW-1185">Reference proteome</keyword>
<protein>
    <submittedName>
        <fullName evidence="7">Acyl-coenzyme A thioesterase 1-like</fullName>
    </submittedName>
</protein>
<dbReference type="InterPro" id="IPR014940">
    <property type="entry name" value="BAAT_C"/>
</dbReference>
<dbReference type="GO" id="GO:0006637">
    <property type="term" value="P:acyl-CoA metabolic process"/>
    <property type="evidence" value="ECO:0007669"/>
    <property type="project" value="InterPro"/>
</dbReference>
<dbReference type="OMA" id="IEKPYQR"/>
<comment type="similarity">
    <text evidence="1">Belongs to the C/M/P thioester hydrolase family.</text>
</comment>
<dbReference type="PANTHER" id="PTHR10824">
    <property type="entry name" value="ACYL-COENZYME A THIOESTERASE-RELATED"/>
    <property type="match status" value="1"/>
</dbReference>
<evidence type="ECO:0000256" key="1">
    <source>
        <dbReference type="ARBA" id="ARBA00006538"/>
    </source>
</evidence>
<dbReference type="InParanoid" id="A0A4W3I7Z7"/>
<dbReference type="PANTHER" id="PTHR10824:SF39">
    <property type="entry name" value="DYNEIN AXONEMAL LIGHT CHAIN 1"/>
    <property type="match status" value="1"/>
</dbReference>
<dbReference type="GeneID" id="103175230"/>
<dbReference type="Proteomes" id="UP000314986">
    <property type="component" value="Unassembled WGS sequence"/>
</dbReference>
<reference evidence="8" key="2">
    <citation type="journal article" date="2007" name="PLoS Biol.">
        <title>Survey sequencing and comparative analysis of the elephant shark (Callorhinchus milii) genome.</title>
        <authorList>
            <person name="Venkatesh B."/>
            <person name="Kirkness E.F."/>
            <person name="Loh Y.H."/>
            <person name="Halpern A.L."/>
            <person name="Lee A.P."/>
            <person name="Johnson J."/>
            <person name="Dandona N."/>
            <person name="Viswanathan L.D."/>
            <person name="Tay A."/>
            <person name="Venter J.C."/>
            <person name="Strausberg R.L."/>
            <person name="Brenner S."/>
        </authorList>
    </citation>
    <scope>NUCLEOTIDE SEQUENCE [LARGE SCALE GENOMIC DNA]</scope>
</reference>
<accession>A0A4W3I7Z7</accession>
<feature type="domain" description="BAAT/Acyl-CoA thioester hydrolase C-terminal" evidence="6">
    <location>
        <begin position="249"/>
        <end position="455"/>
    </location>
</feature>
<organism evidence="7 8">
    <name type="scientific">Callorhinchus milii</name>
    <name type="common">Ghost shark</name>
    <dbReference type="NCBI Taxonomy" id="7868"/>
    <lineage>
        <taxon>Eukaryota</taxon>
        <taxon>Metazoa</taxon>
        <taxon>Chordata</taxon>
        <taxon>Craniata</taxon>
        <taxon>Vertebrata</taxon>
        <taxon>Chondrichthyes</taxon>
        <taxon>Holocephali</taxon>
        <taxon>Chimaeriformes</taxon>
        <taxon>Callorhinchidae</taxon>
        <taxon>Callorhinchus</taxon>
    </lineage>
</organism>
<evidence type="ECO:0000256" key="2">
    <source>
        <dbReference type="ARBA" id="ARBA00022832"/>
    </source>
</evidence>
<evidence type="ECO:0000313" key="7">
    <source>
        <dbReference type="Ensembl" id="ENSCMIP00000023586.1"/>
    </source>
</evidence>
<reference evidence="7" key="4">
    <citation type="submission" date="2025-08" db="UniProtKB">
        <authorList>
            <consortium name="Ensembl"/>
        </authorList>
    </citation>
    <scope>IDENTIFICATION</scope>
</reference>
<keyword evidence="2" id="KW-0443">Lipid metabolism</keyword>
<dbReference type="InterPro" id="IPR029058">
    <property type="entry name" value="AB_hydrolase_fold"/>
</dbReference>
<reference evidence="7" key="5">
    <citation type="submission" date="2025-09" db="UniProtKB">
        <authorList>
            <consortium name="Ensembl"/>
        </authorList>
    </citation>
    <scope>IDENTIFICATION</scope>
</reference>
<proteinExistence type="inferred from homology"/>
<dbReference type="Pfam" id="PF08840">
    <property type="entry name" value="BAAT_C"/>
    <property type="match status" value="1"/>
</dbReference>
<feature type="active site" description="Charge relay system" evidence="3">
    <location>
        <position position="277"/>
    </location>
</feature>
<dbReference type="PIRSF" id="PIRSF016521">
    <property type="entry name" value="Acyl-CoA_hydro"/>
    <property type="match status" value="1"/>
</dbReference>
<dbReference type="GeneTree" id="ENSGT01010000222336"/>
<evidence type="ECO:0000256" key="4">
    <source>
        <dbReference type="SAM" id="MobiDB-lite"/>
    </source>
</evidence>
<reference evidence="8" key="1">
    <citation type="journal article" date="2006" name="Science">
        <title>Ancient noncoding elements conserved in the human genome.</title>
        <authorList>
            <person name="Venkatesh B."/>
            <person name="Kirkness E.F."/>
            <person name="Loh Y.H."/>
            <person name="Halpern A.L."/>
            <person name="Lee A.P."/>
            <person name="Johnson J."/>
            <person name="Dandona N."/>
            <person name="Viswanathan L.D."/>
            <person name="Tay A."/>
            <person name="Venter J.C."/>
            <person name="Strausberg R.L."/>
            <person name="Brenner S."/>
        </authorList>
    </citation>
    <scope>NUCLEOTIDE SEQUENCE [LARGE SCALE GENOMIC DNA]</scope>
</reference>
<name>A0A4W3I7Z7_CALMI</name>
<dbReference type="InterPro" id="IPR006862">
    <property type="entry name" value="Thio_Ohase/aa_AcTrfase"/>
</dbReference>
<gene>
    <name evidence="7" type="primary">LOC103175230</name>
</gene>
<evidence type="ECO:0000259" key="6">
    <source>
        <dbReference type="Pfam" id="PF08840"/>
    </source>
</evidence>
<feature type="region of interest" description="Disordered" evidence="4">
    <location>
        <begin position="17"/>
        <end position="49"/>
    </location>
</feature>
<evidence type="ECO:0000313" key="8">
    <source>
        <dbReference type="Proteomes" id="UP000314986"/>
    </source>
</evidence>
<keyword evidence="2" id="KW-0276">Fatty acid metabolism</keyword>
<feature type="active site" description="Charge relay system" evidence="3">
    <location>
        <position position="371"/>
    </location>
</feature>
<dbReference type="InterPro" id="IPR042490">
    <property type="entry name" value="Thio_Ohase/BAAT_N"/>
</dbReference>
<dbReference type="FunFam" id="2.60.40.2240:FF:000001">
    <property type="entry name" value="acyl-coenzyme A thioesterase 4"/>
    <property type="match status" value="1"/>
</dbReference>
<dbReference type="FunFam" id="3.40.50.1820:FF:000024">
    <property type="entry name" value="acyl-coenzyme A thioesterase 4"/>
    <property type="match status" value="1"/>
</dbReference>
<dbReference type="RefSeq" id="XP_007886309.1">
    <property type="nucleotide sequence ID" value="XM_007888118.2"/>
</dbReference>
<dbReference type="PROSITE" id="PS51257">
    <property type="entry name" value="PROKAR_LIPOPROTEIN"/>
    <property type="match status" value="1"/>
</dbReference>
<feature type="domain" description="Acyl-CoA thioester hydrolase/bile acid-CoA amino acid N-acetyltransferase" evidence="5">
    <location>
        <begin position="54"/>
        <end position="186"/>
    </location>
</feature>
<dbReference type="AlphaFoldDB" id="A0A4W3I7Z7"/>